<dbReference type="InterPro" id="IPR005122">
    <property type="entry name" value="Uracil-DNA_glycosylase-like"/>
</dbReference>
<protein>
    <recommendedName>
        <fullName evidence="5">Uracil-DNA glycosylase-like domain-containing protein</fullName>
    </recommendedName>
</protein>
<dbReference type="EMBL" id="RCHS01000531">
    <property type="protein sequence ID" value="RMX58383.1"/>
    <property type="molecule type" value="Genomic_DNA"/>
</dbReference>
<dbReference type="InterPro" id="IPR002043">
    <property type="entry name" value="UDG_fam1"/>
</dbReference>
<name>A0A3M6UXE2_POCDA</name>
<dbReference type="SMART" id="SM00987">
    <property type="entry name" value="UreE_C"/>
    <property type="match status" value="1"/>
</dbReference>
<dbReference type="SMART" id="SM00986">
    <property type="entry name" value="UDG"/>
    <property type="match status" value="1"/>
</dbReference>
<reference evidence="6 7" key="1">
    <citation type="journal article" date="2018" name="Sci. Rep.">
        <title>Comparative analysis of the Pocillopora damicornis genome highlights role of immune system in coral evolution.</title>
        <authorList>
            <person name="Cunning R."/>
            <person name="Bay R.A."/>
            <person name="Gillette P."/>
            <person name="Baker A.C."/>
            <person name="Traylor-Knowles N."/>
        </authorList>
    </citation>
    <scope>NUCLEOTIDE SEQUENCE [LARGE SCALE GENOMIC DNA]</scope>
    <source>
        <strain evidence="6">RSMAS</strain>
        <tissue evidence="6">Whole animal</tissue>
    </source>
</reference>
<comment type="caution">
    <text evidence="6">The sequence shown here is derived from an EMBL/GenBank/DDBJ whole genome shotgun (WGS) entry which is preliminary data.</text>
</comment>
<organism evidence="6 7">
    <name type="scientific">Pocillopora damicornis</name>
    <name type="common">Cauliflower coral</name>
    <name type="synonym">Millepora damicornis</name>
    <dbReference type="NCBI Taxonomy" id="46731"/>
    <lineage>
        <taxon>Eukaryota</taxon>
        <taxon>Metazoa</taxon>
        <taxon>Cnidaria</taxon>
        <taxon>Anthozoa</taxon>
        <taxon>Hexacorallia</taxon>
        <taxon>Scleractinia</taxon>
        <taxon>Astrocoeniina</taxon>
        <taxon>Pocilloporidae</taxon>
        <taxon>Pocillopora</taxon>
    </lineage>
</organism>
<keyword evidence="4" id="KW-0732">Signal</keyword>
<accession>A0A3M6UXE2</accession>
<dbReference type="InterPro" id="IPR016024">
    <property type="entry name" value="ARM-type_fold"/>
</dbReference>
<dbReference type="PANTHER" id="PTHR34258">
    <property type="entry name" value="ARMADILLO-LIKE HELICAL DOMAIN CONTAINING PROTEIN 1"/>
    <property type="match status" value="1"/>
</dbReference>
<dbReference type="InterPro" id="IPR041090">
    <property type="entry name" value="DUF5578"/>
</dbReference>
<evidence type="ECO:0000313" key="7">
    <source>
        <dbReference type="Proteomes" id="UP000275408"/>
    </source>
</evidence>
<keyword evidence="3" id="KW-0234">DNA repair</keyword>
<evidence type="ECO:0000256" key="2">
    <source>
        <dbReference type="ARBA" id="ARBA00022801"/>
    </source>
</evidence>
<proteinExistence type="predicted"/>
<feature type="chain" id="PRO_5018264422" description="Uracil-DNA glycosylase-like domain-containing protein" evidence="4">
    <location>
        <begin position="19"/>
        <end position="608"/>
    </location>
</feature>
<dbReference type="Pfam" id="PF17741">
    <property type="entry name" value="DUF5578"/>
    <property type="match status" value="1"/>
</dbReference>
<dbReference type="AlphaFoldDB" id="A0A3M6UXE2"/>
<feature type="signal peptide" evidence="4">
    <location>
        <begin position="1"/>
        <end position="18"/>
    </location>
</feature>
<keyword evidence="2" id="KW-0378">Hydrolase</keyword>
<gene>
    <name evidence="6" type="ORF">pdam_00012535</name>
</gene>
<dbReference type="SUPFAM" id="SSF48371">
    <property type="entry name" value="ARM repeat"/>
    <property type="match status" value="1"/>
</dbReference>
<keyword evidence="7" id="KW-1185">Reference proteome</keyword>
<evidence type="ECO:0000259" key="5">
    <source>
        <dbReference type="SMART" id="SM00986"/>
    </source>
</evidence>
<dbReference type="Gene3D" id="1.25.10.10">
    <property type="entry name" value="Leucine-rich Repeat Variant"/>
    <property type="match status" value="1"/>
</dbReference>
<evidence type="ECO:0000256" key="1">
    <source>
        <dbReference type="ARBA" id="ARBA00022763"/>
    </source>
</evidence>
<evidence type="ECO:0000313" key="6">
    <source>
        <dbReference type="EMBL" id="RMX58383.1"/>
    </source>
</evidence>
<sequence>MAKISVLFVIILLTRTQAVEDILDVEGTHRASNFNSSITEKRSAGSSSTCRRASYRSVTLYDYVYRYNCFPGGWGSFLEDRDVNRAIRAVSEGLASDSRHYAIEPEMPMIFNAFNVGGYRYVRVIILGQDPTAQPGQATGYAFSLWPNVEPYQVPTVFNVLVELKWEGYNVGLTNGDLTSWVPQGVFLLNAALTVRERSPGSHQRLWRNFISLVIRYINAKASPSAWLLWGREASNYASLIDTDKHYIKSGGHPSPRSTEPFFGRNYFKCANDFLRSERRGTVDWEIPVNQNSIARTWKRFGGVLTVLEILGLKQAKEEDKAQALKLLMCVANSGRRYKELICESFGIRAVAECLAKSNSEETQDCARNLLQQLSNGNPKYEGQVYKALIALLKCVSPKAQQMAAQTLRIVQPIVGAANPTIVEPVLMLLRSLHLEVQYEACELIKELMEYDVQHSLLNGLVGLLKPTKEEIKDSSEATLSDPDAPQLQAPLPVFVQQAAAAKMIGILAKESPKTAESLVQLRTVHGLLFAMGNTLHADSQRQAGIALEFFVRSYPLVNDRVREALGDTFYEEFMSHSDTMYVNMTAIQADVLVSNKVNIPGVIETKE</sequence>
<dbReference type="SUPFAM" id="SSF52141">
    <property type="entry name" value="Uracil-DNA glycosylase-like"/>
    <property type="match status" value="1"/>
</dbReference>
<dbReference type="InterPro" id="IPR036895">
    <property type="entry name" value="Uracil-DNA_glycosylase-like_sf"/>
</dbReference>
<dbReference type="GO" id="GO:0006284">
    <property type="term" value="P:base-excision repair"/>
    <property type="evidence" value="ECO:0007669"/>
    <property type="project" value="InterPro"/>
</dbReference>
<dbReference type="PANTHER" id="PTHR34258:SF1">
    <property type="entry name" value="ARMADILLO-LIKE HELICAL DOMAIN CONTAINING PROTEIN 1"/>
    <property type="match status" value="1"/>
</dbReference>
<dbReference type="Gene3D" id="3.40.470.10">
    <property type="entry name" value="Uracil-DNA glycosylase-like domain"/>
    <property type="match status" value="1"/>
</dbReference>
<dbReference type="InterPro" id="IPR011989">
    <property type="entry name" value="ARM-like"/>
</dbReference>
<keyword evidence="1" id="KW-0227">DNA damage</keyword>
<dbReference type="OrthoDB" id="5982952at2759"/>
<evidence type="ECO:0000256" key="3">
    <source>
        <dbReference type="ARBA" id="ARBA00023204"/>
    </source>
</evidence>
<dbReference type="GO" id="GO:0004844">
    <property type="term" value="F:uracil DNA N-glycosylase activity"/>
    <property type="evidence" value="ECO:0007669"/>
    <property type="project" value="InterPro"/>
</dbReference>
<dbReference type="NCBIfam" id="NF003592">
    <property type="entry name" value="PRK05254.1-5"/>
    <property type="match status" value="1"/>
</dbReference>
<evidence type="ECO:0000256" key="4">
    <source>
        <dbReference type="SAM" id="SignalP"/>
    </source>
</evidence>
<dbReference type="Proteomes" id="UP000275408">
    <property type="component" value="Unassembled WGS sequence"/>
</dbReference>
<feature type="domain" description="Uracil-DNA glycosylase-like" evidence="5">
    <location>
        <begin position="115"/>
        <end position="275"/>
    </location>
</feature>
<dbReference type="CDD" id="cd10027">
    <property type="entry name" value="UDG-F1-like"/>
    <property type="match status" value="1"/>
</dbReference>
<dbReference type="Pfam" id="PF03167">
    <property type="entry name" value="UDG"/>
    <property type="match status" value="1"/>
</dbReference>